<gene>
    <name evidence="2" type="ORF">FOL46_009934</name>
</gene>
<organism evidence="2 3">
    <name type="scientific">Perkinsus olseni</name>
    <name type="common">Perkinsus atlanticus</name>
    <dbReference type="NCBI Taxonomy" id="32597"/>
    <lineage>
        <taxon>Eukaryota</taxon>
        <taxon>Sar</taxon>
        <taxon>Alveolata</taxon>
        <taxon>Perkinsozoa</taxon>
        <taxon>Perkinsea</taxon>
        <taxon>Perkinsida</taxon>
        <taxon>Perkinsidae</taxon>
        <taxon>Perkinsus</taxon>
    </lineage>
</organism>
<dbReference type="AlphaFoldDB" id="A0A7J6KYR4"/>
<dbReference type="EMBL" id="JABANN010000963">
    <property type="protein sequence ID" value="KAF4652042.1"/>
    <property type="molecule type" value="Genomic_DNA"/>
</dbReference>
<evidence type="ECO:0000313" key="3">
    <source>
        <dbReference type="Proteomes" id="UP000572268"/>
    </source>
</evidence>
<feature type="compositionally biased region" description="Basic and acidic residues" evidence="1">
    <location>
        <begin position="334"/>
        <end position="344"/>
    </location>
</feature>
<sequence>MSSGSDQKEDAIVSFSHCNVTSDGPHTTDSRSCLFMKSPSTSAASSSGGDIEVCLVVVGEGTTKSECFTGRIADFNIVNGHTRVEFREHLAALPAGTRDINLTITHLGDSVKLVNLSISGWVDYVHLYDASPMEASPYLIYSLQHHGLREAIEEKKEAVITEDTNQCDNKMQVLRAGEFELAREKIRKKKQLECILRIGKERLEQQEEKDDGDVAVRGGGEANESGPVTSSSDMNASKKRRRAAPGGASRRRAPKGLSYGEDDGVSDYRCYCDEAYLPLNASRGLSADSLLIMLGFCAGCFDRSPTAAPPRASEVITPAVPRRAQPGMVVVSRNEVEKEQDASRLETLSRATIPSPTVQHKGGVGDGHSTTTAELSADRSRGKPSEFPYLFIPLVCLGEVSVQQFPYMYATRADGHDGVEVSSDKFPYIYSRAAVDGADNVPVSSDKFPYLSLPPCEGVVTTAAFPYLYDRDEESRRVSPAAFPYLYPSPGRCVGSNRNVWARSFPYLYNGDAAGTHAAIVCVAAFPYVYNNADNPKPFTETQKSRNRRFFRGTIRRKR</sequence>
<dbReference type="Proteomes" id="UP000572268">
    <property type="component" value="Unassembled WGS sequence"/>
</dbReference>
<feature type="region of interest" description="Disordered" evidence="1">
    <location>
        <begin position="334"/>
        <end position="383"/>
    </location>
</feature>
<feature type="compositionally biased region" description="Basic residues" evidence="1">
    <location>
        <begin position="237"/>
        <end position="254"/>
    </location>
</feature>
<protein>
    <submittedName>
        <fullName evidence="2">Uncharacterized protein</fullName>
    </submittedName>
</protein>
<accession>A0A7J6KYR4</accession>
<feature type="compositionally biased region" description="Polar residues" evidence="1">
    <location>
        <begin position="226"/>
        <end position="235"/>
    </location>
</feature>
<proteinExistence type="predicted"/>
<reference evidence="2 3" key="1">
    <citation type="submission" date="2020-04" db="EMBL/GenBank/DDBJ databases">
        <title>Perkinsus olseni comparative genomics.</title>
        <authorList>
            <person name="Bogema D.R."/>
        </authorList>
    </citation>
    <scope>NUCLEOTIDE SEQUENCE [LARGE SCALE GENOMIC DNA]</scope>
    <source>
        <strain evidence="2">ATCC PRA-31</strain>
    </source>
</reference>
<evidence type="ECO:0000313" key="2">
    <source>
        <dbReference type="EMBL" id="KAF4652042.1"/>
    </source>
</evidence>
<feature type="compositionally biased region" description="Polar residues" evidence="1">
    <location>
        <begin position="349"/>
        <end position="358"/>
    </location>
</feature>
<evidence type="ECO:0000256" key="1">
    <source>
        <dbReference type="SAM" id="MobiDB-lite"/>
    </source>
</evidence>
<feature type="region of interest" description="Disordered" evidence="1">
    <location>
        <begin position="206"/>
        <end position="259"/>
    </location>
</feature>
<comment type="caution">
    <text evidence="2">The sequence shown here is derived from an EMBL/GenBank/DDBJ whole genome shotgun (WGS) entry which is preliminary data.</text>
</comment>
<name>A0A7J6KYR4_PEROL</name>